<evidence type="ECO:0000313" key="3">
    <source>
        <dbReference type="Proteomes" id="UP000010998"/>
    </source>
</evidence>
<dbReference type="KEGG" id="mam:Mesau_03473"/>
<organism evidence="2 3">
    <name type="scientific">Mesorhizobium australicum (strain HAMBI 3006 / LMG 24608 / WSM2073)</name>
    <dbReference type="NCBI Taxonomy" id="754035"/>
    <lineage>
        <taxon>Bacteria</taxon>
        <taxon>Pseudomonadati</taxon>
        <taxon>Pseudomonadota</taxon>
        <taxon>Alphaproteobacteria</taxon>
        <taxon>Hyphomicrobiales</taxon>
        <taxon>Phyllobacteriaceae</taxon>
        <taxon>Mesorhizobium</taxon>
    </lineage>
</organism>
<dbReference type="AlphaFoldDB" id="L0KKG7"/>
<proteinExistence type="predicted"/>
<reference evidence="3" key="1">
    <citation type="submission" date="2012-02" db="EMBL/GenBank/DDBJ databases">
        <title>Complete sequence of Mesorhizobium australicum WSM2073.</title>
        <authorList>
            <person name="Lucas S."/>
            <person name="Han J."/>
            <person name="Lapidus A."/>
            <person name="Cheng J.-F."/>
            <person name="Goodwin L."/>
            <person name="Pitluck S."/>
            <person name="Peters L."/>
            <person name="Gu W."/>
            <person name="Detter J.C."/>
            <person name="Han C."/>
            <person name="Tapia R."/>
            <person name="Land M."/>
            <person name="Hauser L."/>
            <person name="Kyrpides N."/>
            <person name="Ivanova N."/>
            <person name="Pagani I."/>
            <person name="Reeve W.G."/>
            <person name="Howieson J.G."/>
            <person name="Tiwari R.P."/>
            <person name="O'Hara G.W."/>
            <person name="Atkins C.A."/>
            <person name="Ronson C.W."/>
            <person name="Nandasena K.G."/>
            <person name="Woyke T."/>
        </authorList>
    </citation>
    <scope>NUCLEOTIDE SEQUENCE [LARGE SCALE GENOMIC DNA]</scope>
    <source>
        <strain evidence="3">LMG 24608 / HAMBI 3006 / WSM2073</strain>
    </source>
</reference>
<dbReference type="STRING" id="754035.Mesau_03473"/>
<dbReference type="eggNOG" id="ENOG50339KS">
    <property type="taxonomic scope" value="Bacteria"/>
</dbReference>
<name>L0KKG7_MESAW</name>
<keyword evidence="3" id="KW-1185">Reference proteome</keyword>
<gene>
    <name evidence="2" type="ordered locus">Mesau_03473</name>
</gene>
<evidence type="ECO:0000313" key="2">
    <source>
        <dbReference type="EMBL" id="AGB45837.1"/>
    </source>
</evidence>
<dbReference type="GeneID" id="90990830"/>
<dbReference type="Pfam" id="PF13770">
    <property type="entry name" value="DUF4169"/>
    <property type="match status" value="1"/>
</dbReference>
<dbReference type="HOGENOM" id="CLU_187649_1_1_5"/>
<sequence>MADIVNLRQARKRKARDDKAQTASQNRALHGRTKAEKERDRLIADKSERFVAGHHREKPTLPDDQ</sequence>
<dbReference type="EMBL" id="CP003358">
    <property type="protein sequence ID" value="AGB45837.1"/>
    <property type="molecule type" value="Genomic_DNA"/>
</dbReference>
<dbReference type="Proteomes" id="UP000010998">
    <property type="component" value="Chromosome"/>
</dbReference>
<dbReference type="InterPro" id="IPR025227">
    <property type="entry name" value="DUF4169"/>
</dbReference>
<protein>
    <recommendedName>
        <fullName evidence="4">DUF4169 family protein</fullName>
    </recommendedName>
</protein>
<dbReference type="RefSeq" id="WP_015317260.1">
    <property type="nucleotide sequence ID" value="NC_019973.1"/>
</dbReference>
<evidence type="ECO:0000256" key="1">
    <source>
        <dbReference type="SAM" id="MobiDB-lite"/>
    </source>
</evidence>
<accession>L0KKG7</accession>
<feature type="compositionally biased region" description="Basic and acidic residues" evidence="1">
    <location>
        <begin position="33"/>
        <end position="51"/>
    </location>
</feature>
<feature type="region of interest" description="Disordered" evidence="1">
    <location>
        <begin position="1"/>
        <end position="65"/>
    </location>
</feature>
<dbReference type="OrthoDB" id="7173889at2"/>
<evidence type="ECO:0008006" key="4">
    <source>
        <dbReference type="Google" id="ProtNLM"/>
    </source>
</evidence>